<dbReference type="EMBL" id="VSSQ01055666">
    <property type="protein sequence ID" value="MPN09552.1"/>
    <property type="molecule type" value="Genomic_DNA"/>
</dbReference>
<accession>A0A645F7Q1</accession>
<dbReference type="AlphaFoldDB" id="A0A645F7Q1"/>
<comment type="caution">
    <text evidence="1">The sequence shown here is derived from an EMBL/GenBank/DDBJ whole genome shotgun (WGS) entry which is preliminary data.</text>
</comment>
<evidence type="ECO:0000313" key="1">
    <source>
        <dbReference type="EMBL" id="MPN09552.1"/>
    </source>
</evidence>
<organism evidence="1">
    <name type="scientific">bioreactor metagenome</name>
    <dbReference type="NCBI Taxonomy" id="1076179"/>
    <lineage>
        <taxon>unclassified sequences</taxon>
        <taxon>metagenomes</taxon>
        <taxon>ecological metagenomes</taxon>
    </lineage>
</organism>
<sequence length="49" mass="5574">MVIDIWPLPQHEHGHVHGWVTKDIVIAARVKRRCGTVKTGNRIDTGMSR</sequence>
<reference evidence="1" key="1">
    <citation type="submission" date="2019-08" db="EMBL/GenBank/DDBJ databases">
        <authorList>
            <person name="Kucharzyk K."/>
            <person name="Murdoch R.W."/>
            <person name="Higgins S."/>
            <person name="Loffler F."/>
        </authorList>
    </citation>
    <scope>NUCLEOTIDE SEQUENCE</scope>
</reference>
<name>A0A645F7Q1_9ZZZZ</name>
<gene>
    <name evidence="1" type="ORF">SDC9_156843</name>
</gene>
<protein>
    <submittedName>
        <fullName evidence="1">Uncharacterized protein</fullName>
    </submittedName>
</protein>
<proteinExistence type="predicted"/>